<organism evidence="1 2">
    <name type="scientific">Diversispora epigaea</name>
    <dbReference type="NCBI Taxonomy" id="1348612"/>
    <lineage>
        <taxon>Eukaryota</taxon>
        <taxon>Fungi</taxon>
        <taxon>Fungi incertae sedis</taxon>
        <taxon>Mucoromycota</taxon>
        <taxon>Glomeromycotina</taxon>
        <taxon>Glomeromycetes</taxon>
        <taxon>Diversisporales</taxon>
        <taxon>Diversisporaceae</taxon>
        <taxon>Diversispora</taxon>
    </lineage>
</organism>
<gene>
    <name evidence="1" type="ORF">Glove_52g24</name>
</gene>
<protein>
    <submittedName>
        <fullName evidence="1">Uncharacterized protein</fullName>
    </submittedName>
</protein>
<sequence>MSIDLLKLKNKEHKEIIKTSNIVIVEKQQRRLLKNAKMGCRKLASPIPKMKNLRDPNRLHGGPLLLVSNVVFQYEGGWIIQIGDSETAKELLEATEKHVIDNVYDGSFDEIRKKNNKELIDCTDKYVVGNFLGFRGEKESVTTPVTIETIISIQKKDGSFETNEKITKVSLPQMTLLHRFKTSPLMTNSNLLIPPSAPTTSIFNQNSNRKRILDASNNYVIDELTQEVIDIKKGRRNLEFEDSDDDLDEMDKKYLT</sequence>
<evidence type="ECO:0000313" key="1">
    <source>
        <dbReference type="EMBL" id="RHZ86313.1"/>
    </source>
</evidence>
<dbReference type="AlphaFoldDB" id="A0A397JN05"/>
<dbReference type="Proteomes" id="UP000266861">
    <property type="component" value="Unassembled WGS sequence"/>
</dbReference>
<accession>A0A397JN05</accession>
<evidence type="ECO:0000313" key="2">
    <source>
        <dbReference type="Proteomes" id="UP000266861"/>
    </source>
</evidence>
<name>A0A397JN05_9GLOM</name>
<proteinExistence type="predicted"/>
<dbReference type="EMBL" id="PQFF01000049">
    <property type="protein sequence ID" value="RHZ86313.1"/>
    <property type="molecule type" value="Genomic_DNA"/>
</dbReference>
<comment type="caution">
    <text evidence="1">The sequence shown here is derived from an EMBL/GenBank/DDBJ whole genome shotgun (WGS) entry which is preliminary data.</text>
</comment>
<keyword evidence="2" id="KW-1185">Reference proteome</keyword>
<reference evidence="1 2" key="1">
    <citation type="submission" date="2018-08" db="EMBL/GenBank/DDBJ databases">
        <title>Genome and evolution of the arbuscular mycorrhizal fungus Diversispora epigaea (formerly Glomus versiforme) and its bacterial endosymbionts.</title>
        <authorList>
            <person name="Sun X."/>
            <person name="Fei Z."/>
            <person name="Harrison M."/>
        </authorList>
    </citation>
    <scope>NUCLEOTIDE SEQUENCE [LARGE SCALE GENOMIC DNA]</scope>
    <source>
        <strain evidence="1 2">IT104</strain>
    </source>
</reference>